<feature type="transmembrane region" description="Helical" evidence="1">
    <location>
        <begin position="7"/>
        <end position="27"/>
    </location>
</feature>
<organism evidence="2 3">
    <name type="scientific">Belliella baltica (strain DSM 15883 / CIP 108006 / LMG 21964 / BA134)</name>
    <dbReference type="NCBI Taxonomy" id="866536"/>
    <lineage>
        <taxon>Bacteria</taxon>
        <taxon>Pseudomonadati</taxon>
        <taxon>Bacteroidota</taxon>
        <taxon>Cytophagia</taxon>
        <taxon>Cytophagales</taxon>
        <taxon>Cyclobacteriaceae</taxon>
        <taxon>Belliella</taxon>
    </lineage>
</organism>
<keyword evidence="1" id="KW-1133">Transmembrane helix</keyword>
<dbReference type="KEGG" id="bbd:Belba_2404"/>
<gene>
    <name evidence="2" type="ordered locus">Belba_2404</name>
</gene>
<protein>
    <submittedName>
        <fullName evidence="2">Uncharacterized protein</fullName>
    </submittedName>
</protein>
<evidence type="ECO:0000313" key="2">
    <source>
        <dbReference type="EMBL" id="AFL84964.1"/>
    </source>
</evidence>
<name>I3Z6U6_BELBD</name>
<dbReference type="RefSeq" id="WP_014772922.1">
    <property type="nucleotide sequence ID" value="NC_018010.1"/>
</dbReference>
<dbReference type="AlphaFoldDB" id="I3Z6U6"/>
<evidence type="ECO:0000256" key="1">
    <source>
        <dbReference type="SAM" id="Phobius"/>
    </source>
</evidence>
<sequence length="74" mass="8474">MNLDFNIFSLTLLISGIVVTALSAIIINRLNDYVRWFAFTMLLVSLWSNIKSELNVGSEFEFSLPIYKDELIIS</sequence>
<evidence type="ECO:0000313" key="3">
    <source>
        <dbReference type="Proteomes" id="UP000006050"/>
    </source>
</evidence>
<dbReference type="HOGENOM" id="CLU_2680258_0_0_10"/>
<dbReference type="EMBL" id="CP003281">
    <property type="protein sequence ID" value="AFL84964.1"/>
    <property type="molecule type" value="Genomic_DNA"/>
</dbReference>
<keyword evidence="1" id="KW-0812">Transmembrane</keyword>
<keyword evidence="3" id="KW-1185">Reference proteome</keyword>
<keyword evidence="1" id="KW-0472">Membrane</keyword>
<proteinExistence type="predicted"/>
<accession>I3Z6U6</accession>
<reference evidence="3" key="1">
    <citation type="submission" date="2012-06" db="EMBL/GenBank/DDBJ databases">
        <title>The complete genome of Belliella baltica DSM 15883.</title>
        <authorList>
            <person name="Lucas S."/>
            <person name="Copeland A."/>
            <person name="Lapidus A."/>
            <person name="Goodwin L."/>
            <person name="Pitluck S."/>
            <person name="Peters L."/>
            <person name="Mikhailova N."/>
            <person name="Davenport K."/>
            <person name="Kyrpides N."/>
            <person name="Mavromatis K."/>
            <person name="Pagani I."/>
            <person name="Ivanova N."/>
            <person name="Ovchinnikova G."/>
            <person name="Zeytun A."/>
            <person name="Detter J.C."/>
            <person name="Han C."/>
            <person name="Land M."/>
            <person name="Hauser L."/>
            <person name="Markowitz V."/>
            <person name="Cheng J.-F."/>
            <person name="Hugenholtz P."/>
            <person name="Woyke T."/>
            <person name="Wu D."/>
            <person name="Tindall B."/>
            <person name="Pomrenke H."/>
            <person name="Brambilla E."/>
            <person name="Klenk H.-P."/>
            <person name="Eisen J.A."/>
        </authorList>
    </citation>
    <scope>NUCLEOTIDE SEQUENCE [LARGE SCALE GENOMIC DNA]</scope>
    <source>
        <strain evidence="3">DSM 15883 / CIP 108006 / LMG 21964 / BA134</strain>
    </source>
</reference>
<dbReference type="Proteomes" id="UP000006050">
    <property type="component" value="Chromosome"/>
</dbReference>